<evidence type="ECO:0000256" key="1">
    <source>
        <dbReference type="SAM" id="MobiDB-lite"/>
    </source>
</evidence>
<keyword evidence="4" id="KW-1185">Reference proteome</keyword>
<proteinExistence type="predicted"/>
<organism evidence="3 4">
    <name type="scientific">Chlorella vulgaris</name>
    <name type="common">Green alga</name>
    <dbReference type="NCBI Taxonomy" id="3077"/>
    <lineage>
        <taxon>Eukaryota</taxon>
        <taxon>Viridiplantae</taxon>
        <taxon>Chlorophyta</taxon>
        <taxon>core chlorophytes</taxon>
        <taxon>Trebouxiophyceae</taxon>
        <taxon>Chlorellales</taxon>
        <taxon>Chlorellaceae</taxon>
        <taxon>Chlorella clade</taxon>
        <taxon>Chlorella</taxon>
    </lineage>
</organism>
<reference evidence="3" key="1">
    <citation type="journal article" date="2019" name="Plant J.">
        <title>Chlorella vulgaris genome assembly and annotation reveals the molecular basis for metabolic acclimation to high light conditions.</title>
        <authorList>
            <person name="Cecchin M."/>
            <person name="Marcolungo L."/>
            <person name="Rossato M."/>
            <person name="Girolomoni L."/>
            <person name="Cosentino E."/>
            <person name="Cuine S."/>
            <person name="Li-Beisson Y."/>
            <person name="Delledonne M."/>
            <person name="Ballottari M."/>
        </authorList>
    </citation>
    <scope>NUCLEOTIDE SEQUENCE</scope>
    <source>
        <strain evidence="3">211/11P</strain>
    </source>
</reference>
<accession>A0A9D4TXM6</accession>
<dbReference type="Proteomes" id="UP001055712">
    <property type="component" value="Unassembled WGS sequence"/>
</dbReference>
<comment type="caution">
    <text evidence="3">The sequence shown here is derived from an EMBL/GenBank/DDBJ whole genome shotgun (WGS) entry which is preliminary data.</text>
</comment>
<evidence type="ECO:0000313" key="3">
    <source>
        <dbReference type="EMBL" id="KAI3437734.1"/>
    </source>
</evidence>
<name>A0A9D4TXM6_CHLVU</name>
<feature type="compositionally biased region" description="Low complexity" evidence="1">
    <location>
        <begin position="192"/>
        <end position="203"/>
    </location>
</feature>
<feature type="signal peptide" evidence="2">
    <location>
        <begin position="1"/>
        <end position="23"/>
    </location>
</feature>
<evidence type="ECO:0000313" key="4">
    <source>
        <dbReference type="Proteomes" id="UP001055712"/>
    </source>
</evidence>
<dbReference type="AlphaFoldDB" id="A0A9D4TXM6"/>
<feature type="region of interest" description="Disordered" evidence="1">
    <location>
        <begin position="181"/>
        <end position="220"/>
    </location>
</feature>
<feature type="chain" id="PRO_5038649959" evidence="2">
    <location>
        <begin position="24"/>
        <end position="220"/>
    </location>
</feature>
<reference evidence="3" key="2">
    <citation type="submission" date="2020-11" db="EMBL/GenBank/DDBJ databases">
        <authorList>
            <person name="Cecchin M."/>
            <person name="Marcolungo L."/>
            <person name="Rossato M."/>
            <person name="Girolomoni L."/>
            <person name="Cosentino E."/>
            <person name="Cuine S."/>
            <person name="Li-Beisson Y."/>
            <person name="Delledonne M."/>
            <person name="Ballottari M."/>
        </authorList>
    </citation>
    <scope>NUCLEOTIDE SEQUENCE</scope>
    <source>
        <strain evidence="3">211/11P</strain>
        <tissue evidence="3">Whole cell</tissue>
    </source>
</reference>
<feature type="compositionally biased region" description="Basic and acidic residues" evidence="1">
    <location>
        <begin position="209"/>
        <end position="220"/>
    </location>
</feature>
<evidence type="ECO:0000256" key="2">
    <source>
        <dbReference type="SAM" id="SignalP"/>
    </source>
</evidence>
<sequence>MKACLALCLLAVLASGKCWGACARELSSLFPLPDVKGVAKTETDTFTKNKAVANAASTANVERFKVKSTSAGEATSKPFGEAKLETEAEAKSLPNFGQINGKTNTEVEIKTKNSADAEGYATGEVTPFKIESDAYSKGTSGFFGSTDVEAEAKAAGKGPFQVDGSTKAETEVKTFGPATGIADANAKVTPGSVSASSATHSSSLPGGKSKAEAESTAKAP</sequence>
<protein>
    <submittedName>
        <fullName evidence="3">Uncharacterized protein</fullName>
    </submittedName>
</protein>
<keyword evidence="2" id="KW-0732">Signal</keyword>
<dbReference type="EMBL" id="SIDB01000001">
    <property type="protein sequence ID" value="KAI3437734.1"/>
    <property type="molecule type" value="Genomic_DNA"/>
</dbReference>
<gene>
    <name evidence="3" type="ORF">D9Q98_000182</name>
</gene>